<dbReference type="EMBL" id="CP002305">
    <property type="protein sequence ID" value="ADQ16445.1"/>
    <property type="molecule type" value="Genomic_DNA"/>
</dbReference>
<dbReference type="eggNOG" id="COG3656">
    <property type="taxonomic scope" value="Bacteria"/>
</dbReference>
<gene>
    <name evidence="1" type="ordered locus">Lbys_0683</name>
</gene>
<dbReference type="Proteomes" id="UP000007435">
    <property type="component" value="Chromosome"/>
</dbReference>
<dbReference type="AlphaFoldDB" id="E4RZA6"/>
<evidence type="ECO:0000313" key="2">
    <source>
        <dbReference type="Proteomes" id="UP000007435"/>
    </source>
</evidence>
<evidence type="ECO:0000313" key="1">
    <source>
        <dbReference type="EMBL" id="ADQ16445.1"/>
    </source>
</evidence>
<dbReference type="RefSeq" id="WP_013407497.1">
    <property type="nucleotide sequence ID" value="NC_014655.1"/>
</dbReference>
<name>E4RZA6_LEAB4</name>
<dbReference type="HOGENOM" id="CLU_512677_0_0_10"/>
<sequence>MKKAKLFLALLSLTACEDPSAPTLPELSEVKITDLGPHHVYVDAFLNKIGDHDITEHGFTISLDSNSNEIYSKLGAINRNEKSPKKLSTEFKELKANTKYFVKTYATYNGTTVYGSTKSFTTSPIEMPTIQTLAAEAIEGQFAKFRGIITSAGNLQISQYGFVWSHSEHPTIDNASRHALINYGQSLPINFEYVAVDLNPETKYYFRSYLKANDTFIYGEEMSFITQNIIAPKIRTGEAIPGETSLVLKGEILAPGTKPITEYGMTYGTDNNIQIKASDAALSTYPTAFDVSVNNLHKGTTYQYTAYAISGGVTTYGEIKTITLGSTAPQMQTLSPLALTPVSATLVGKLLSAGDYAVSEVGIIWSKNTDPNLQNGQQLKLSNINQPLPFSFQFKVDNLVPENKYYYRTYTISRGQVYYGETKSFTTGKLVATAVKTNNHLEKDDNGNLLISAEITQGTYRLVEFGFLYAYSENEPHSKIKVPATYNNPIKIKASIPNPGCGKSVLVRAYALDDRGVNTFGDKLNLETEQC</sequence>
<keyword evidence="2" id="KW-1185">Reference proteome</keyword>
<reference evidence="1 2" key="2">
    <citation type="journal article" date="2011" name="Stand. Genomic Sci.">
        <title>Complete genome sequence of Leadbetterella byssophila type strain (4M15).</title>
        <authorList>
            <person name="Abt B."/>
            <person name="Teshima H."/>
            <person name="Lucas S."/>
            <person name="Lapidus A."/>
            <person name="Del Rio T.G."/>
            <person name="Nolan M."/>
            <person name="Tice H."/>
            <person name="Cheng J.F."/>
            <person name="Pitluck S."/>
            <person name="Liolios K."/>
            <person name="Pagani I."/>
            <person name="Ivanova N."/>
            <person name="Mavromatis K."/>
            <person name="Pati A."/>
            <person name="Tapia R."/>
            <person name="Han C."/>
            <person name="Goodwin L."/>
            <person name="Chen A."/>
            <person name="Palaniappan K."/>
            <person name="Land M."/>
            <person name="Hauser L."/>
            <person name="Chang Y.J."/>
            <person name="Jeffries C.D."/>
            <person name="Rohde M."/>
            <person name="Goker M."/>
            <person name="Tindall B.J."/>
            <person name="Detter J.C."/>
            <person name="Woyke T."/>
            <person name="Bristow J."/>
            <person name="Eisen J.A."/>
            <person name="Markowitz V."/>
            <person name="Hugenholtz P."/>
            <person name="Klenk H.P."/>
            <person name="Kyrpides N.C."/>
        </authorList>
    </citation>
    <scope>NUCLEOTIDE SEQUENCE [LARGE SCALE GENOMIC DNA]</scope>
    <source>
        <strain evidence="2">DSM 17132 / JCM 16389 / KACC 11308 / NBRC 106382 / 4M15</strain>
    </source>
</reference>
<reference key="1">
    <citation type="submission" date="2010-11" db="EMBL/GenBank/DDBJ databases">
        <title>The complete genome of Leadbetterella byssophila DSM 17132.</title>
        <authorList>
            <consortium name="US DOE Joint Genome Institute (JGI-PGF)"/>
            <person name="Lucas S."/>
            <person name="Copeland A."/>
            <person name="Lapidus A."/>
            <person name="Glavina del Rio T."/>
            <person name="Dalin E."/>
            <person name="Tice H."/>
            <person name="Bruce D."/>
            <person name="Goodwin L."/>
            <person name="Pitluck S."/>
            <person name="Kyrpides N."/>
            <person name="Mavromatis K."/>
            <person name="Ivanova N."/>
            <person name="Teshima H."/>
            <person name="Brettin T."/>
            <person name="Detter J.C."/>
            <person name="Han C."/>
            <person name="Tapia R."/>
            <person name="Land M."/>
            <person name="Hauser L."/>
            <person name="Markowitz V."/>
            <person name="Cheng J.-F."/>
            <person name="Hugenholtz P."/>
            <person name="Woyke T."/>
            <person name="Wu D."/>
            <person name="Tindall B."/>
            <person name="Pomrenke H.G."/>
            <person name="Brambilla E."/>
            <person name="Klenk H.-P."/>
            <person name="Eisen J.A."/>
        </authorList>
    </citation>
    <scope>NUCLEOTIDE SEQUENCE [LARGE SCALE GENOMIC DNA]</scope>
    <source>
        <strain>DSM 17132</strain>
    </source>
</reference>
<dbReference type="PROSITE" id="PS51257">
    <property type="entry name" value="PROKAR_LIPOPROTEIN"/>
    <property type="match status" value="1"/>
</dbReference>
<protein>
    <submittedName>
        <fullName evidence="1">Fibronectin type III domain protein</fullName>
    </submittedName>
</protein>
<proteinExistence type="predicted"/>
<dbReference type="OrthoDB" id="1490335at2"/>
<organism evidence="1 2">
    <name type="scientific">Leadbetterella byssophila (strain DSM 17132 / JCM 16389 / KACC 11308 / NBRC 106382 / 4M15)</name>
    <dbReference type="NCBI Taxonomy" id="649349"/>
    <lineage>
        <taxon>Bacteria</taxon>
        <taxon>Pseudomonadati</taxon>
        <taxon>Bacteroidota</taxon>
        <taxon>Cytophagia</taxon>
        <taxon>Cytophagales</taxon>
        <taxon>Leadbetterellaceae</taxon>
        <taxon>Leadbetterella</taxon>
    </lineage>
</organism>
<accession>E4RZA6</accession>
<dbReference type="STRING" id="649349.Lbys_0683"/>
<dbReference type="KEGG" id="lby:Lbys_0683"/>